<evidence type="ECO:0000313" key="2">
    <source>
        <dbReference type="Proteomes" id="UP001246690"/>
    </source>
</evidence>
<proteinExistence type="predicted"/>
<dbReference type="RefSeq" id="WP_309877299.1">
    <property type="nucleotide sequence ID" value="NZ_CP133838.1"/>
</dbReference>
<dbReference type="Proteomes" id="UP001246690">
    <property type="component" value="Chromosome"/>
</dbReference>
<accession>A0ABY9SB95</accession>
<sequence length="47" mass="5390">MKLTIFQTLKKALPHSARRGDYDIDSGVLFNPLLRYTNGAERLRPES</sequence>
<organism evidence="1 2">
    <name type="scientific">Buttiauxella selenatireducens</name>
    <dbReference type="NCBI Taxonomy" id="3073902"/>
    <lineage>
        <taxon>Bacteria</taxon>
        <taxon>Pseudomonadati</taxon>
        <taxon>Pseudomonadota</taxon>
        <taxon>Gammaproteobacteria</taxon>
        <taxon>Enterobacterales</taxon>
        <taxon>Enterobacteriaceae</taxon>
        <taxon>Buttiauxella</taxon>
    </lineage>
</organism>
<protein>
    <submittedName>
        <fullName evidence="1">Uncharacterized protein</fullName>
    </submittedName>
</protein>
<name>A0ABY9SB95_9ENTR</name>
<reference evidence="1 2" key="1">
    <citation type="submission" date="2023-09" db="EMBL/GenBank/DDBJ databases">
        <title>Buttiauxella selenatireducens sp. nov., isolated from the rhizosphere of Cardamine hupingshanesis.</title>
        <authorList>
            <person name="Zhang S."/>
            <person name="Xu Z."/>
            <person name="Wang H."/>
            <person name="Guo Y."/>
        </authorList>
    </citation>
    <scope>NUCLEOTIDE SEQUENCE [LARGE SCALE GENOMIC DNA]</scope>
    <source>
        <strain evidence="1 2">R73</strain>
    </source>
</reference>
<gene>
    <name evidence="1" type="ORF">RHD99_02100</name>
</gene>
<dbReference type="EMBL" id="CP133838">
    <property type="protein sequence ID" value="WMY74800.1"/>
    <property type="molecule type" value="Genomic_DNA"/>
</dbReference>
<evidence type="ECO:0000313" key="1">
    <source>
        <dbReference type="EMBL" id="WMY74800.1"/>
    </source>
</evidence>
<keyword evidence="2" id="KW-1185">Reference proteome</keyword>